<dbReference type="Proteomes" id="UP001165060">
    <property type="component" value="Unassembled WGS sequence"/>
</dbReference>
<evidence type="ECO:0000313" key="2">
    <source>
        <dbReference type="Proteomes" id="UP001165060"/>
    </source>
</evidence>
<sequence>MVLRMLAIGFHFHSKKEMKRKFRSHSSFNIKYILYGNLGNFQGFTHADKLAIDEFMQWCYVAEQIISGLPFNGGLGELPHMAKNLHHDGVEAHHEEIELREIDKILHDRWNSPQVLAVYYLVKGIDEVTDMLIYGVFRILCVFFRGAAKRLEQQSMVVKPDFFDQFESVTGVDFDGDGTVGMHPRMSAAMSNRSLHKARRMSHF</sequence>
<accession>A0ABQ6NBJ1</accession>
<evidence type="ECO:0000313" key="1">
    <source>
        <dbReference type="EMBL" id="GMI52496.1"/>
    </source>
</evidence>
<proteinExistence type="predicted"/>
<keyword evidence="2" id="KW-1185">Reference proteome</keyword>
<organism evidence="1 2">
    <name type="scientific">Tetraparma gracilis</name>
    <dbReference type="NCBI Taxonomy" id="2962635"/>
    <lineage>
        <taxon>Eukaryota</taxon>
        <taxon>Sar</taxon>
        <taxon>Stramenopiles</taxon>
        <taxon>Ochrophyta</taxon>
        <taxon>Bolidophyceae</taxon>
        <taxon>Parmales</taxon>
        <taxon>Triparmaceae</taxon>
        <taxon>Tetraparma</taxon>
    </lineage>
</organism>
<comment type="caution">
    <text evidence="1">The sequence shown here is derived from an EMBL/GenBank/DDBJ whole genome shotgun (WGS) entry which is preliminary data.</text>
</comment>
<name>A0ABQ6NBJ1_9STRA</name>
<reference evidence="1 2" key="1">
    <citation type="journal article" date="2023" name="Commun. Biol.">
        <title>Genome analysis of Parmales, the sister group of diatoms, reveals the evolutionary specialization of diatoms from phago-mixotrophs to photoautotrophs.</title>
        <authorList>
            <person name="Ban H."/>
            <person name="Sato S."/>
            <person name="Yoshikawa S."/>
            <person name="Yamada K."/>
            <person name="Nakamura Y."/>
            <person name="Ichinomiya M."/>
            <person name="Sato N."/>
            <person name="Blanc-Mathieu R."/>
            <person name="Endo H."/>
            <person name="Kuwata A."/>
            <person name="Ogata H."/>
        </authorList>
    </citation>
    <scope>NUCLEOTIDE SEQUENCE [LARGE SCALE GENOMIC DNA]</scope>
</reference>
<gene>
    <name evidence="1" type="ORF">TeGR_g11978</name>
</gene>
<dbReference type="EMBL" id="BRYB01006226">
    <property type="protein sequence ID" value="GMI52496.1"/>
    <property type="molecule type" value="Genomic_DNA"/>
</dbReference>
<protein>
    <submittedName>
        <fullName evidence="1">Uncharacterized protein</fullName>
    </submittedName>
</protein>